<evidence type="ECO:0000256" key="1">
    <source>
        <dbReference type="SAM" id="Coils"/>
    </source>
</evidence>
<evidence type="ECO:0000256" key="2">
    <source>
        <dbReference type="SAM" id="MobiDB-lite"/>
    </source>
</evidence>
<feature type="region of interest" description="Disordered" evidence="2">
    <location>
        <begin position="721"/>
        <end position="752"/>
    </location>
</feature>
<feature type="compositionally biased region" description="Low complexity" evidence="2">
    <location>
        <begin position="600"/>
        <end position="612"/>
    </location>
</feature>
<feature type="compositionally biased region" description="Low complexity" evidence="2">
    <location>
        <begin position="561"/>
        <end position="588"/>
    </location>
</feature>
<evidence type="ECO:0000313" key="4">
    <source>
        <dbReference type="Proteomes" id="UP000187209"/>
    </source>
</evidence>
<feature type="compositionally biased region" description="Basic and acidic residues" evidence="2">
    <location>
        <begin position="358"/>
        <end position="368"/>
    </location>
</feature>
<feature type="compositionally biased region" description="Polar residues" evidence="2">
    <location>
        <begin position="613"/>
        <end position="624"/>
    </location>
</feature>
<feature type="compositionally biased region" description="Basic residues" evidence="2">
    <location>
        <begin position="309"/>
        <end position="325"/>
    </location>
</feature>
<gene>
    <name evidence="3" type="ORF">SteCoe_12223</name>
</gene>
<organism evidence="3 4">
    <name type="scientific">Stentor coeruleus</name>
    <dbReference type="NCBI Taxonomy" id="5963"/>
    <lineage>
        <taxon>Eukaryota</taxon>
        <taxon>Sar</taxon>
        <taxon>Alveolata</taxon>
        <taxon>Ciliophora</taxon>
        <taxon>Postciliodesmatophora</taxon>
        <taxon>Heterotrichea</taxon>
        <taxon>Heterotrichida</taxon>
        <taxon>Stentoridae</taxon>
        <taxon>Stentor</taxon>
    </lineage>
</organism>
<dbReference type="OrthoDB" id="306254at2759"/>
<feature type="coiled-coil region" evidence="1">
    <location>
        <begin position="277"/>
        <end position="304"/>
    </location>
</feature>
<accession>A0A1R2CBH2</accession>
<feature type="compositionally biased region" description="Basic and acidic residues" evidence="2">
    <location>
        <begin position="589"/>
        <end position="599"/>
    </location>
</feature>
<name>A0A1R2CBH2_9CILI</name>
<feature type="compositionally biased region" description="Basic and acidic residues" evidence="2">
    <location>
        <begin position="546"/>
        <end position="556"/>
    </location>
</feature>
<sequence length="1014" mass="116690">MATHLETLLTNLQIPKIVLNQIPQTCKSSQVTGRKINNGSYTLKSKKVEKIYPNVILLSHYVKKKPESTKSLTFRKSPGRSLSLNKIVPEKELFEEKLKYPHYISPPRHMKIKKEKHKQVSQIIESPLKSPKKSSMLKSLLTESLCRILQEKQESLRKEHEEKIRCETKREKLKLTNLKIRKKNSKHKKSCDLKHPKPWGANQRLFKESSDSKYSDTCEARVKNKIDREGLRREGRKNIGLDLYPNIRIKPKKIDKSDEQIKTKRSPDPSIISYMKQKRKTKRVAELQSKLEETLKERERVHALIKLDKIRRKKNPTKKKKKKQQKSYWKANEEKSPNKPIISTEKREKHITSATQDTNRENSEDHRQSITEKLKVLKDRVLHTQSLLKNQAATTIQRWFRANKQKFSSMQVMCFEDSLESGSKSDVNSGEWIGIDLLLGMPIEKSEMVQSFEKKMQERHSEIKRRVHSLDNNDSSDLFKNEDLGGSNEVSNPESLISVKIVENEDPKPKTAHRVPPLALGTIISKSSSELESSSKYIQNSLPSDITHKEENKKSINEPQSSSDNKSQVNSSNSFDSLSSNPSSPSHSESSKIIRESSKSETSSSIENSLHSFHSNESDNSIRTCKSQSTDRLNNFNAKYPEITHKISPSPEDLNIQSKSQHVIEPESPDSSIENIKDHELSSEDSSESQNPEKILRSILSRNPPPMPYVVIERPVFTLISEPGSSDDDPTKDLGFYSNINPATPKSEDKTPLSDTDFLNNFDLKILNLIQDEIKLYLETIPFSTSEKPVNPQKSFIEEYLKNLESFLIKTEEETLELINTPSYTEPLLKLETLQTTEIGKFLKYPTLELILPPDLSSDLKKLLNPNEIPSKQIYLQLIFDCINESLNHIRPFGIKGMPDPWSLTCCTLYGEGQLKVVIEKIKKILYRWECVHAGTYPDENCINDDEKLQKLREDKLALFLSQGIQDDEIRWLEYEEEETQVKIDMSDLVFDIIVDETAELLSDNFSIFLKRED</sequence>
<keyword evidence="1" id="KW-0175">Coiled coil</keyword>
<protein>
    <recommendedName>
        <fullName evidence="5">DUF4378 domain-containing protein</fullName>
    </recommendedName>
</protein>
<feature type="region of interest" description="Disordered" evidence="2">
    <location>
        <begin position="541"/>
        <end position="624"/>
    </location>
</feature>
<dbReference type="Proteomes" id="UP000187209">
    <property type="component" value="Unassembled WGS sequence"/>
</dbReference>
<dbReference type="EMBL" id="MPUH01000210">
    <property type="protein sequence ID" value="OMJ86310.1"/>
    <property type="molecule type" value="Genomic_DNA"/>
</dbReference>
<evidence type="ECO:0008006" key="5">
    <source>
        <dbReference type="Google" id="ProtNLM"/>
    </source>
</evidence>
<feature type="region of interest" description="Disordered" evidence="2">
    <location>
        <begin position="640"/>
        <end position="674"/>
    </location>
</feature>
<feature type="region of interest" description="Disordered" evidence="2">
    <location>
        <begin position="465"/>
        <end position="491"/>
    </location>
</feature>
<proteinExistence type="predicted"/>
<reference evidence="3 4" key="1">
    <citation type="submission" date="2016-11" db="EMBL/GenBank/DDBJ databases">
        <title>The macronuclear genome of Stentor coeruleus: a giant cell with tiny introns.</title>
        <authorList>
            <person name="Slabodnick M."/>
            <person name="Ruby J.G."/>
            <person name="Reiff S.B."/>
            <person name="Swart E.C."/>
            <person name="Gosai S."/>
            <person name="Prabakaran S."/>
            <person name="Witkowska E."/>
            <person name="Larue G.E."/>
            <person name="Fisher S."/>
            <person name="Freeman R.M."/>
            <person name="Gunawardena J."/>
            <person name="Chu W."/>
            <person name="Stover N.A."/>
            <person name="Gregory B.D."/>
            <person name="Nowacki M."/>
            <person name="Derisi J."/>
            <person name="Roy S.W."/>
            <person name="Marshall W.F."/>
            <person name="Sood P."/>
        </authorList>
    </citation>
    <scope>NUCLEOTIDE SEQUENCE [LARGE SCALE GENOMIC DNA]</scope>
    <source>
        <strain evidence="3">WM001</strain>
    </source>
</reference>
<dbReference type="AlphaFoldDB" id="A0A1R2CBH2"/>
<comment type="caution">
    <text evidence="3">The sequence shown here is derived from an EMBL/GenBank/DDBJ whole genome shotgun (WGS) entry which is preliminary data.</text>
</comment>
<feature type="region of interest" description="Disordered" evidence="2">
    <location>
        <begin position="307"/>
        <end position="368"/>
    </location>
</feature>
<keyword evidence="4" id="KW-1185">Reference proteome</keyword>
<evidence type="ECO:0000313" key="3">
    <source>
        <dbReference type="EMBL" id="OMJ86310.1"/>
    </source>
</evidence>